<gene>
    <name evidence="2" type="ORF">E4U43_000415</name>
</gene>
<dbReference type="AlphaFoldDB" id="A0A9P7SWR3"/>
<sequence length="85" mass="9329">MQYLILLLAATTLASAAHINKRLNFTIYCSTTTPDDSTCAQAGLTSYCCSDSKRGKFTIRKEAFMESYNTHGQNTCADGGRIYCV</sequence>
<dbReference type="OrthoDB" id="10507766at2759"/>
<accession>A0A9P7SWR3</accession>
<feature type="signal peptide" evidence="1">
    <location>
        <begin position="1"/>
        <end position="16"/>
    </location>
</feature>
<dbReference type="EMBL" id="SRPW01001122">
    <property type="protein sequence ID" value="KAG6006640.1"/>
    <property type="molecule type" value="Genomic_DNA"/>
</dbReference>
<dbReference type="Proteomes" id="UP000748025">
    <property type="component" value="Unassembled WGS sequence"/>
</dbReference>
<evidence type="ECO:0000256" key="1">
    <source>
        <dbReference type="SAM" id="SignalP"/>
    </source>
</evidence>
<comment type="caution">
    <text evidence="2">The sequence shown here is derived from an EMBL/GenBank/DDBJ whole genome shotgun (WGS) entry which is preliminary data.</text>
</comment>
<evidence type="ECO:0000313" key="2">
    <source>
        <dbReference type="EMBL" id="KAG6006640.1"/>
    </source>
</evidence>
<keyword evidence="3" id="KW-1185">Reference proteome</keyword>
<reference evidence="2" key="1">
    <citation type="journal article" date="2020" name="bioRxiv">
        <title>Whole genome comparisons of ergot fungi reveals the divergence and evolution of species within the genus Claviceps are the result of varying mechanisms driving genome evolution and host range expansion.</title>
        <authorList>
            <person name="Wyka S.A."/>
            <person name="Mondo S.J."/>
            <person name="Liu M."/>
            <person name="Dettman J."/>
            <person name="Nalam V."/>
            <person name="Broders K.D."/>
        </authorList>
    </citation>
    <scope>NUCLEOTIDE SEQUENCE</scope>
    <source>
        <strain evidence="2">CCC 602</strain>
    </source>
</reference>
<name>A0A9P7SWR3_9HYPO</name>
<feature type="chain" id="PRO_5040332964" evidence="1">
    <location>
        <begin position="17"/>
        <end position="85"/>
    </location>
</feature>
<keyword evidence="1" id="KW-0732">Signal</keyword>
<evidence type="ECO:0000313" key="3">
    <source>
        <dbReference type="Proteomes" id="UP000748025"/>
    </source>
</evidence>
<protein>
    <submittedName>
        <fullName evidence="2">Uncharacterized protein</fullName>
    </submittedName>
</protein>
<organism evidence="2 3">
    <name type="scientific">Claviceps pusilla</name>
    <dbReference type="NCBI Taxonomy" id="123648"/>
    <lineage>
        <taxon>Eukaryota</taxon>
        <taxon>Fungi</taxon>
        <taxon>Dikarya</taxon>
        <taxon>Ascomycota</taxon>
        <taxon>Pezizomycotina</taxon>
        <taxon>Sordariomycetes</taxon>
        <taxon>Hypocreomycetidae</taxon>
        <taxon>Hypocreales</taxon>
        <taxon>Clavicipitaceae</taxon>
        <taxon>Claviceps</taxon>
    </lineage>
</organism>
<proteinExistence type="predicted"/>